<dbReference type="Proteomes" id="UP000076715">
    <property type="component" value="Unassembled WGS sequence"/>
</dbReference>
<accession>A0A162FBV9</accession>
<sequence>MNTIKTQNLLFKDGTSQQDRDLEAIHPDYVKIEGRSMKELIAEAQCLAKELRFFDENNEFKPGIYWDSFLVENGVDYISKQPFEQKTMREEWANQLAAYVEDPESFLNDEEKLHRLSQPHVVLFLTFLKLLNHIKNQINGLTQKHLDFYFTERLGLTPKEAVPDVVNVLFELIENIDQLEIKKDTVLVAAVDEEGNELHYKTDKDTIVSQAKIAQLKNVFVDKQRLTIKDAHLINRNTPHRGIIQMMEMALGHPNPGDPLPDLPEGVATIFELEPLIQDDDPKGLSYVTAQLFLKVQDFERILQKNQEEKNGILTDWQEVYTILDSGYKNKIKHKRQQELKELHDKEGFDTLLKHVYGNPNAGDDLPLYRGNQASLANVFEDLKSTDVNISHEASEYINEELKLKEPDFIHIVQTSSNLSDKEEDWNRIYRLLELINRQIRGISLPSPTTEKTFNVYANSDARSTAFSQYGDKDESNRFRTFGNRQPNIDQQLLPANIGFAISSPTLLLKEGKRTITTFLDFGVKNSDANAVATIFKNKKDVFDVYLSSEEQWFQPERTSLTFGNFVSEQPESEYDAKNVSFKNDNSQVVITEKEKDFNELDLGKYLFFPDRGGNKDDGHLYQIAKIRSANEVDIDSIGSISKTGNTIQKFPSSQVLPNTLKVVIHLLEKDLPVVTPYMNTSFNEFINSKQPSLVFSLSHHLEGLIGKQNYRSSYQKLMELVLHKVNLYVEVEGIKDIVLQNDQNTIDAKKPFEPFGFEPEIGNNFYIGNEEISQKKLSNLNLDLKWIKHPENFKEHYKNYWLVDTDNASLDESDYTIKANDDFVAQLYICENNAEKRISSLKLFPPDGEVSDTNVSELLETSGYQYHEMPKISTKGKDNVTDWDRYFKLELDPLDFQHSLYNTLFVNQAISDHDEIKKLKINKPYQPKAKSISISYTAQTSIVPEINAPNSYDTLYHLHPFGFEALIPGETSSVLPTYNDEGTLYLGITKLTTPNVFSVLFQMAEGSANPDVEKPAVQWSYLQNNEWVPLATAAILSDTTNGLVNTGIIQIKIPEDATTGGTLLSDALHWLKVSASTNITGISDTIAIQAQAISVTLANDVVAPSHFKNPLASETITETLASIPEIKSITQPYTSSKGKPAEEGTIFYKRLSERLRHKNRAITTWDYEHMVLDNFPEVYKVKCLSSTEQLGKVAIVVIPDIRKNLPFNPFAPKVAADTLLQIREFLDNHSPAYAEIAVHNPSYVQILTRCTVQFYPDYDTGFYKEKLIDELKRFLSPWAYNQDSEIRIGGSLHASVLINFIAERPYIDYVANLKLFQSEDGKTFTDVRSINNGKAIVVPSRPDTVMVSGATHFIDIVDENGYDEDSFQGINYMQIELDFEVAKDVTQSLSES</sequence>
<dbReference type="STRING" id="1642818.AWE51_24305"/>
<organism evidence="1 2">
    <name type="scientific">Aquimarina aggregata</name>
    <dbReference type="NCBI Taxonomy" id="1642818"/>
    <lineage>
        <taxon>Bacteria</taxon>
        <taxon>Pseudomonadati</taxon>
        <taxon>Bacteroidota</taxon>
        <taxon>Flavobacteriia</taxon>
        <taxon>Flavobacteriales</taxon>
        <taxon>Flavobacteriaceae</taxon>
        <taxon>Aquimarina</taxon>
    </lineage>
</organism>
<evidence type="ECO:0000313" key="1">
    <source>
        <dbReference type="EMBL" id="KZS40926.1"/>
    </source>
</evidence>
<comment type="caution">
    <text evidence="1">The sequence shown here is derived from an EMBL/GenBank/DDBJ whole genome shotgun (WGS) entry which is preliminary data.</text>
</comment>
<reference evidence="1 2" key="1">
    <citation type="submission" date="2016-01" db="EMBL/GenBank/DDBJ databases">
        <title>The draft genome sequence of Aquimarina sp. RZW4-3-2.</title>
        <authorList>
            <person name="Wang Y."/>
        </authorList>
    </citation>
    <scope>NUCLEOTIDE SEQUENCE [LARGE SCALE GENOMIC DNA]</scope>
    <source>
        <strain evidence="1 2">RZW4-3-2</strain>
    </source>
</reference>
<gene>
    <name evidence="1" type="ORF">AWE51_24305</name>
</gene>
<evidence type="ECO:0000313" key="2">
    <source>
        <dbReference type="Proteomes" id="UP000076715"/>
    </source>
</evidence>
<protein>
    <submittedName>
        <fullName evidence="1">Uncharacterized protein</fullName>
    </submittedName>
</protein>
<proteinExistence type="predicted"/>
<dbReference type="EMBL" id="LQRT01000010">
    <property type="protein sequence ID" value="KZS40926.1"/>
    <property type="molecule type" value="Genomic_DNA"/>
</dbReference>
<name>A0A162FBV9_9FLAO</name>
<keyword evidence="2" id="KW-1185">Reference proteome</keyword>